<feature type="region of interest" description="Disordered" evidence="1">
    <location>
        <begin position="1"/>
        <end position="31"/>
    </location>
</feature>
<accession>A0A1Y2H4A8</accession>
<feature type="non-terminal residue" evidence="2">
    <location>
        <position position="134"/>
    </location>
</feature>
<evidence type="ECO:0000313" key="3">
    <source>
        <dbReference type="Proteomes" id="UP000193411"/>
    </source>
</evidence>
<sequence length="134" mass="13833">MSSESRPVKLGSATATGSGLATGAGAGTGTGSGTAFAVPGMALRATAARQHTARATRLCVFMFEEQERKSWDIKSVGGGRGRLDSWHGLRVVDRERERKGWVAALHARMVVGLGGCWQSSSDGQVGGCGDGIVV</sequence>
<organism evidence="2 3">
    <name type="scientific">Catenaria anguillulae PL171</name>
    <dbReference type="NCBI Taxonomy" id="765915"/>
    <lineage>
        <taxon>Eukaryota</taxon>
        <taxon>Fungi</taxon>
        <taxon>Fungi incertae sedis</taxon>
        <taxon>Blastocladiomycota</taxon>
        <taxon>Blastocladiomycetes</taxon>
        <taxon>Blastocladiales</taxon>
        <taxon>Catenariaceae</taxon>
        <taxon>Catenaria</taxon>
    </lineage>
</organism>
<feature type="compositionally biased region" description="Gly residues" evidence="1">
    <location>
        <begin position="20"/>
        <end position="31"/>
    </location>
</feature>
<protein>
    <submittedName>
        <fullName evidence="2">Uncharacterized protein</fullName>
    </submittedName>
</protein>
<comment type="caution">
    <text evidence="2">The sequence shown here is derived from an EMBL/GenBank/DDBJ whole genome shotgun (WGS) entry which is preliminary data.</text>
</comment>
<reference evidence="2 3" key="1">
    <citation type="submission" date="2016-07" db="EMBL/GenBank/DDBJ databases">
        <title>Pervasive Adenine N6-methylation of Active Genes in Fungi.</title>
        <authorList>
            <consortium name="DOE Joint Genome Institute"/>
            <person name="Mondo S.J."/>
            <person name="Dannebaum R.O."/>
            <person name="Kuo R.C."/>
            <person name="Labutti K."/>
            <person name="Haridas S."/>
            <person name="Kuo A."/>
            <person name="Salamov A."/>
            <person name="Ahrendt S.R."/>
            <person name="Lipzen A."/>
            <person name="Sullivan W."/>
            <person name="Andreopoulos W.B."/>
            <person name="Clum A."/>
            <person name="Lindquist E."/>
            <person name="Daum C."/>
            <person name="Ramamoorthy G.K."/>
            <person name="Gryganskyi A."/>
            <person name="Culley D."/>
            <person name="Magnuson J.K."/>
            <person name="James T.Y."/>
            <person name="O'Malley M.A."/>
            <person name="Stajich J.E."/>
            <person name="Spatafora J.W."/>
            <person name="Visel A."/>
            <person name="Grigoriev I.V."/>
        </authorList>
    </citation>
    <scope>NUCLEOTIDE SEQUENCE [LARGE SCALE GENOMIC DNA]</scope>
    <source>
        <strain evidence="2 3">PL171</strain>
    </source>
</reference>
<feature type="compositionally biased region" description="Low complexity" evidence="1">
    <location>
        <begin position="10"/>
        <end position="19"/>
    </location>
</feature>
<evidence type="ECO:0000313" key="2">
    <source>
        <dbReference type="EMBL" id="ORZ29397.1"/>
    </source>
</evidence>
<dbReference type="AlphaFoldDB" id="A0A1Y2H4A8"/>
<keyword evidence="3" id="KW-1185">Reference proteome</keyword>
<gene>
    <name evidence="2" type="ORF">BCR44DRAFT_1451375</name>
</gene>
<dbReference type="Proteomes" id="UP000193411">
    <property type="component" value="Unassembled WGS sequence"/>
</dbReference>
<proteinExistence type="predicted"/>
<dbReference type="EMBL" id="MCFL01000204">
    <property type="protein sequence ID" value="ORZ29397.1"/>
    <property type="molecule type" value="Genomic_DNA"/>
</dbReference>
<name>A0A1Y2H4A8_9FUNG</name>
<evidence type="ECO:0000256" key="1">
    <source>
        <dbReference type="SAM" id="MobiDB-lite"/>
    </source>
</evidence>